<accession>A0ABM3R3K2</accession>
<keyword evidence="3" id="KW-1185">Reference proteome</keyword>
<dbReference type="RefSeq" id="XP_056690203.1">
    <property type="nucleotide sequence ID" value="XM_056834225.1"/>
</dbReference>
<evidence type="ECO:0000313" key="3">
    <source>
        <dbReference type="Proteomes" id="UP000813463"/>
    </source>
</evidence>
<dbReference type="Proteomes" id="UP000813463">
    <property type="component" value="Chromosome 1"/>
</dbReference>
<reference evidence="3" key="1">
    <citation type="journal article" date="2021" name="Nat. Commun.">
        <title>Genomic analyses provide insights into spinach domestication and the genetic basis of agronomic traits.</title>
        <authorList>
            <person name="Cai X."/>
            <person name="Sun X."/>
            <person name="Xu C."/>
            <person name="Sun H."/>
            <person name="Wang X."/>
            <person name="Ge C."/>
            <person name="Zhang Z."/>
            <person name="Wang Q."/>
            <person name="Fei Z."/>
            <person name="Jiao C."/>
            <person name="Wang Q."/>
        </authorList>
    </citation>
    <scope>NUCLEOTIDE SEQUENCE [LARGE SCALE GENOMIC DNA]</scope>
    <source>
        <strain evidence="3">cv. Varoflay</strain>
    </source>
</reference>
<organism evidence="3 4">
    <name type="scientific">Spinacia oleracea</name>
    <name type="common">Spinach</name>
    <dbReference type="NCBI Taxonomy" id="3562"/>
    <lineage>
        <taxon>Eukaryota</taxon>
        <taxon>Viridiplantae</taxon>
        <taxon>Streptophyta</taxon>
        <taxon>Embryophyta</taxon>
        <taxon>Tracheophyta</taxon>
        <taxon>Spermatophyta</taxon>
        <taxon>Magnoliopsida</taxon>
        <taxon>eudicotyledons</taxon>
        <taxon>Gunneridae</taxon>
        <taxon>Pentapetalae</taxon>
        <taxon>Caryophyllales</taxon>
        <taxon>Chenopodiaceae</taxon>
        <taxon>Chenopodioideae</taxon>
        <taxon>Anserineae</taxon>
        <taxon>Spinacia</taxon>
    </lineage>
</organism>
<feature type="compositionally biased region" description="Polar residues" evidence="1">
    <location>
        <begin position="88"/>
        <end position="109"/>
    </location>
</feature>
<dbReference type="PANTHER" id="PTHR46033:SF8">
    <property type="entry name" value="PROTEIN MAINTENANCE OF MERISTEMS-LIKE"/>
    <property type="match status" value="1"/>
</dbReference>
<feature type="region of interest" description="Disordered" evidence="1">
    <location>
        <begin position="88"/>
        <end position="168"/>
    </location>
</feature>
<evidence type="ECO:0000313" key="4">
    <source>
        <dbReference type="RefSeq" id="XP_056690203.1"/>
    </source>
</evidence>
<reference evidence="4" key="2">
    <citation type="submission" date="2025-08" db="UniProtKB">
        <authorList>
            <consortium name="RefSeq"/>
        </authorList>
    </citation>
    <scope>IDENTIFICATION</scope>
    <source>
        <tissue evidence="4">Leaf</tissue>
    </source>
</reference>
<feature type="compositionally biased region" description="Acidic residues" evidence="1">
    <location>
        <begin position="122"/>
        <end position="149"/>
    </location>
</feature>
<feature type="compositionally biased region" description="Basic and acidic residues" evidence="1">
    <location>
        <begin position="112"/>
        <end position="121"/>
    </location>
</feature>
<dbReference type="InterPro" id="IPR044824">
    <property type="entry name" value="MAIN-like"/>
</dbReference>
<evidence type="ECO:0000256" key="1">
    <source>
        <dbReference type="SAM" id="MobiDB-lite"/>
    </source>
</evidence>
<feature type="domain" description="Aminotransferase-like plant mobile" evidence="2">
    <location>
        <begin position="285"/>
        <end position="584"/>
    </location>
</feature>
<proteinExistence type="predicted"/>
<evidence type="ECO:0000259" key="2">
    <source>
        <dbReference type="Pfam" id="PF10536"/>
    </source>
</evidence>
<sequence>MASKRRPTSTPLSPPQPPALKRLTKTNVEFDEDNVDDVNDVVVGSGVRHTRSRCVNASVRRERERDGLPLGEEYIEEDLEDFTTALDNALQSTSPQAQLNSSPPQSSHGSKVCHDYDVDSKGDEDEGSEGDENEGSEGNEDEGSGGNEDEGSKGDEEPVIPPRVVVRDSNAPITIHRRKGKFIRNPEGSMSTTGRCRRDKGTRDTWLVTSPMGGGPLDGSVIPSYPAHVARSLWEATFDRGKLHCQSKVVVCKRLMKWYRGMKEDLRDKLGESSLSHLPFMMASHIDAPLISAFVERWQPDTNTFHLPFGEMTIMLHDVQAILGIPVEGSVVSCTYDDTSRSLMSLILDLLQVSDEATLKVGKAPIWQRGCVKTSTIIGNLEGLARDPECEMTGWLLTAIGCCLFTDKSRSRVRSQISRNLDHLDRVPSYSWGSACLAFLYRQLGMATRSESRGIGGCLTLLQAWIYEHFPCFRPRSVRKDIGHSDPRALRWVYAPESKDQTRLASFRARLDKLTPEQVLWTPFGANPAAPCPRTTYIGPICYRDIGEMYNPDQVTRQLGYVQRVPQEVIFFGKAYRPPNSRKYEVEFHDLTHIDKLWKRFAADGYAASLILASLTPVPDGVPYLCEDDYDTWFMGHSHPYICPAFAAFPPTVVVPDRSHTEYWIGRYNQVVHGLIEAHNDPHHPMVIAAQKLLDDWNFILHSQ</sequence>
<dbReference type="GeneID" id="130465460"/>
<protein>
    <submittedName>
        <fullName evidence="4">Protein MAIN-LIKE 2-like</fullName>
    </submittedName>
</protein>
<dbReference type="PANTHER" id="PTHR46033">
    <property type="entry name" value="PROTEIN MAIN-LIKE 2"/>
    <property type="match status" value="1"/>
</dbReference>
<feature type="region of interest" description="Disordered" evidence="1">
    <location>
        <begin position="1"/>
        <end position="20"/>
    </location>
</feature>
<dbReference type="Pfam" id="PF10536">
    <property type="entry name" value="PMD"/>
    <property type="match status" value="1"/>
</dbReference>
<gene>
    <name evidence="4" type="primary">LOC130465460</name>
</gene>
<dbReference type="InterPro" id="IPR019557">
    <property type="entry name" value="AminoTfrase-like_pln_mobile"/>
</dbReference>
<name>A0ABM3R3K2_SPIOL</name>